<sequence length="117" mass="11340">MAAFAANPPAGSAAGTMAPHAEGCAQASAAARRCVDGLGPVVSTDTLEHSSGGTNTSNIQNLSGVVTGNSATQVDTGSNSVSSGAFSGAVGLPTVIQNTGNNVLIQSGVIVNVQFKP</sequence>
<dbReference type="RefSeq" id="WP_367843364.1">
    <property type="nucleotide sequence ID" value="NZ_JBFOHL010000002.1"/>
</dbReference>
<proteinExistence type="predicted"/>
<feature type="compositionally biased region" description="Low complexity" evidence="1">
    <location>
        <begin position="1"/>
        <end position="15"/>
    </location>
</feature>
<dbReference type="EMBL" id="JBFOHL010000002">
    <property type="protein sequence ID" value="MEW9623049.1"/>
    <property type="molecule type" value="Genomic_DNA"/>
</dbReference>
<dbReference type="Proteomes" id="UP001556170">
    <property type="component" value="Unassembled WGS sequence"/>
</dbReference>
<protein>
    <submittedName>
        <fullName evidence="2">Uncharacterized protein</fullName>
    </submittedName>
</protein>
<evidence type="ECO:0000256" key="1">
    <source>
        <dbReference type="SAM" id="MobiDB-lite"/>
    </source>
</evidence>
<keyword evidence="3" id="KW-1185">Reference proteome</keyword>
<accession>A0ABV3QKT1</accession>
<feature type="region of interest" description="Disordered" evidence="1">
    <location>
        <begin position="1"/>
        <end position="22"/>
    </location>
</feature>
<organism evidence="2 3">
    <name type="scientific">Rhodanobacter geophilus</name>
    <dbReference type="NCBI Taxonomy" id="3162488"/>
    <lineage>
        <taxon>Bacteria</taxon>
        <taxon>Pseudomonadati</taxon>
        <taxon>Pseudomonadota</taxon>
        <taxon>Gammaproteobacteria</taxon>
        <taxon>Lysobacterales</taxon>
        <taxon>Rhodanobacteraceae</taxon>
        <taxon>Rhodanobacter</taxon>
    </lineage>
</organism>
<feature type="region of interest" description="Disordered" evidence="1">
    <location>
        <begin position="41"/>
        <end position="63"/>
    </location>
</feature>
<reference evidence="2 3" key="1">
    <citation type="submission" date="2024-06" db="EMBL/GenBank/DDBJ databases">
        <authorList>
            <person name="Woo H."/>
        </authorList>
    </citation>
    <scope>NUCLEOTIDE SEQUENCE [LARGE SCALE GENOMIC DNA]</scope>
    <source>
        <strain evidence="2 3">S2-g</strain>
    </source>
</reference>
<evidence type="ECO:0000313" key="3">
    <source>
        <dbReference type="Proteomes" id="UP001556170"/>
    </source>
</evidence>
<evidence type="ECO:0000313" key="2">
    <source>
        <dbReference type="EMBL" id="MEW9623049.1"/>
    </source>
</evidence>
<gene>
    <name evidence="2" type="ORF">ABQJ56_02225</name>
</gene>
<name>A0ABV3QKT1_9GAMM</name>
<feature type="compositionally biased region" description="Polar residues" evidence="1">
    <location>
        <begin position="43"/>
        <end position="63"/>
    </location>
</feature>
<comment type="caution">
    <text evidence="2">The sequence shown here is derived from an EMBL/GenBank/DDBJ whole genome shotgun (WGS) entry which is preliminary data.</text>
</comment>